<evidence type="ECO:0008006" key="3">
    <source>
        <dbReference type="Google" id="ProtNLM"/>
    </source>
</evidence>
<dbReference type="SUPFAM" id="SSF69318">
    <property type="entry name" value="Integrin alpha N-terminal domain"/>
    <property type="match status" value="1"/>
</dbReference>
<gene>
    <name evidence="2" type="ORF">S01H1_17167</name>
</gene>
<dbReference type="PANTHER" id="PTHR46580">
    <property type="entry name" value="SENSOR KINASE-RELATED"/>
    <property type="match status" value="1"/>
</dbReference>
<proteinExistence type="predicted"/>
<feature type="non-terminal residue" evidence="2">
    <location>
        <position position="1"/>
    </location>
</feature>
<comment type="caution">
    <text evidence="2">The sequence shown here is derived from an EMBL/GenBank/DDBJ whole genome shotgun (WGS) entry which is preliminary data.</text>
</comment>
<organism evidence="2">
    <name type="scientific">marine sediment metagenome</name>
    <dbReference type="NCBI Taxonomy" id="412755"/>
    <lineage>
        <taxon>unclassified sequences</taxon>
        <taxon>metagenomes</taxon>
        <taxon>ecological metagenomes</taxon>
    </lineage>
</organism>
<dbReference type="InterPro" id="IPR028994">
    <property type="entry name" value="Integrin_alpha_N"/>
</dbReference>
<sequence length="301" mass="33453">VISEGGYETVDGEVGDIDRDGDLDIVMGGILWYENPRPSENPAEKTWTAHRVAEHPTHDVELGDLDGDGDLDIVTRGQSDFGRKTGNTIHVWLQNTPDKWSEHVINCPHGEGITIDDIDKDGDKDVVIGGFWYENSPNIVDGVWTEHKFAAWHPSATVKTADINDDGLLDVVLTPSELKGNYYKISWFEAPPSLKNADWTEHIIEESVECVIHSLETADINGDGRIDIVTAEMHQGDDPDEVTIYINQGNGISWKKQILSVKGSHYIRVADIENDGDMDIIGANHAGDYQPIELWENKTSK</sequence>
<dbReference type="Gene3D" id="2.130.10.130">
    <property type="entry name" value="Integrin alpha, N-terminal"/>
    <property type="match status" value="2"/>
</dbReference>
<dbReference type="Pfam" id="PF13517">
    <property type="entry name" value="FG-GAP_3"/>
    <property type="match status" value="1"/>
</dbReference>
<dbReference type="InterPro" id="IPR013517">
    <property type="entry name" value="FG-GAP"/>
</dbReference>
<protein>
    <recommendedName>
        <fullName evidence="3">VCBS repeat-containing protein</fullName>
    </recommendedName>
</protein>
<name>X0RLJ2_9ZZZZ</name>
<evidence type="ECO:0000256" key="1">
    <source>
        <dbReference type="ARBA" id="ARBA00022729"/>
    </source>
</evidence>
<dbReference type="PANTHER" id="PTHR46580:SF4">
    <property type="entry name" value="ATP_GTP-BINDING PROTEIN"/>
    <property type="match status" value="1"/>
</dbReference>
<reference evidence="2" key="1">
    <citation type="journal article" date="2014" name="Front. Microbiol.">
        <title>High frequency of phylogenetically diverse reductive dehalogenase-homologous genes in deep subseafloor sedimentary metagenomes.</title>
        <authorList>
            <person name="Kawai M."/>
            <person name="Futagami T."/>
            <person name="Toyoda A."/>
            <person name="Takaki Y."/>
            <person name="Nishi S."/>
            <person name="Hori S."/>
            <person name="Arai W."/>
            <person name="Tsubouchi T."/>
            <person name="Morono Y."/>
            <person name="Uchiyama I."/>
            <person name="Ito T."/>
            <person name="Fujiyama A."/>
            <person name="Inagaki F."/>
            <person name="Takami H."/>
        </authorList>
    </citation>
    <scope>NUCLEOTIDE SEQUENCE</scope>
    <source>
        <strain evidence="2">Expedition CK06-06</strain>
    </source>
</reference>
<dbReference type="AlphaFoldDB" id="X0RLJ2"/>
<dbReference type="EMBL" id="BARS01009087">
    <property type="protein sequence ID" value="GAF69663.1"/>
    <property type="molecule type" value="Genomic_DNA"/>
</dbReference>
<accession>X0RLJ2</accession>
<evidence type="ECO:0000313" key="2">
    <source>
        <dbReference type="EMBL" id="GAF69663.1"/>
    </source>
</evidence>
<keyword evidence="1" id="KW-0732">Signal</keyword>